<dbReference type="InterPro" id="IPR032778">
    <property type="entry name" value="GF_recep_IV"/>
</dbReference>
<keyword evidence="3" id="KW-0597">Phosphoprotein</keyword>
<dbReference type="FunFam" id="2.10.220.10:FF:000001">
    <property type="entry name" value="Receptor protein-tyrosine kinase"/>
    <property type="match status" value="1"/>
</dbReference>
<keyword evidence="20" id="KW-1185">Reference proteome</keyword>
<gene>
    <name evidence="19" type="ORF">B4U80_01411</name>
</gene>
<dbReference type="Proteomes" id="UP000288716">
    <property type="component" value="Unassembled WGS sequence"/>
</dbReference>
<evidence type="ECO:0000256" key="11">
    <source>
        <dbReference type="ARBA" id="ARBA00023137"/>
    </source>
</evidence>
<feature type="non-terminal residue" evidence="19">
    <location>
        <position position="787"/>
    </location>
</feature>
<dbReference type="SUPFAM" id="SSF52058">
    <property type="entry name" value="L domain-like"/>
    <property type="match status" value="2"/>
</dbReference>
<feature type="domain" description="Furin-like cysteine-rich" evidence="16">
    <location>
        <begin position="194"/>
        <end position="341"/>
    </location>
</feature>
<dbReference type="Pfam" id="PF00757">
    <property type="entry name" value="Furin-like"/>
    <property type="match status" value="1"/>
</dbReference>
<dbReference type="EMBL" id="NCKV01004930">
    <property type="protein sequence ID" value="RWS24396.1"/>
    <property type="molecule type" value="Genomic_DNA"/>
</dbReference>
<dbReference type="InterPro" id="IPR000494">
    <property type="entry name" value="Rcpt_L-dom"/>
</dbReference>
<dbReference type="GO" id="GO:0005524">
    <property type="term" value="F:ATP binding"/>
    <property type="evidence" value="ECO:0007669"/>
    <property type="project" value="UniProtKB-KW"/>
</dbReference>
<dbReference type="OrthoDB" id="6219513at2759"/>
<dbReference type="CDD" id="cd00064">
    <property type="entry name" value="FU"/>
    <property type="match status" value="4"/>
</dbReference>
<name>A0A443SA09_9ACAR</name>
<feature type="domain" description="Receptor L-domain" evidence="17">
    <location>
        <begin position="64"/>
        <end position="174"/>
    </location>
</feature>
<evidence type="ECO:0000256" key="13">
    <source>
        <dbReference type="ARBA" id="ARBA00023180"/>
    </source>
</evidence>
<keyword evidence="9" id="KW-1133">Transmembrane helix</keyword>
<dbReference type="Gene3D" id="3.80.20.20">
    <property type="entry name" value="Receptor L-domain"/>
    <property type="match status" value="2"/>
</dbReference>
<feature type="chain" id="PRO_5019544989" description="receptor protein-tyrosine kinase" evidence="15">
    <location>
        <begin position="24"/>
        <end position="787"/>
    </location>
</feature>
<dbReference type="GO" id="GO:0016020">
    <property type="term" value="C:membrane"/>
    <property type="evidence" value="ECO:0007669"/>
    <property type="project" value="UniProtKB-SubCell"/>
</dbReference>
<comment type="caution">
    <text evidence="19">The sequence shown here is derived from an EMBL/GenBank/DDBJ whole genome shotgun (WGS) entry which is preliminary data.</text>
</comment>
<feature type="signal peptide" evidence="15">
    <location>
        <begin position="1"/>
        <end position="23"/>
    </location>
</feature>
<keyword evidence="8" id="KW-0067">ATP-binding</keyword>
<dbReference type="InterPro" id="IPR009030">
    <property type="entry name" value="Growth_fac_rcpt_cys_sf"/>
</dbReference>
<evidence type="ECO:0000259" key="17">
    <source>
        <dbReference type="Pfam" id="PF01030"/>
    </source>
</evidence>
<dbReference type="AlphaFoldDB" id="A0A443SA09"/>
<sequence>MKRKVLSLIQVFTVFEVLVLVLSISSEKQPLVKEAKICIGTNVAISVPSNHEHHYQNLKDRYSNCTLVDGNLELTWIRDENLDLSFLENIREVTGYVLISHVDVKGIKLPNLQIIRGETLLKLNHTRDEFALMVILSKMKNLEMPALRDILSGNVGFFNNYNLCHIRTIKWEEILTGLHAKSILVYNFTKPESDCPACHESCTDGCWGEGASNCQKFSKMNCSPQCYKGRCFGPKPRECCHSFCAGGCKGPKPSDCLACRNFDDNGVCKQQCPPILSYNMSTYSWETNPEGKYAYGVTCVKDCPDHLFKDNGVCVSICPANKKSLNGECVSCNGPCPKNCSGVDIVHSGNIDSFKGCTVIEGSLTILDKSFDGFHEVHFNSSFGPRHPKMSPQKLNVFNTLRVVTGYVSIQASHPEFRNLSYFRNLETIGGRQLTDYFSAFYIFNTSLISLNLRSLRNIRNGSVTILKNRQLCLANRIDWTQVVQSKTHYILLQCNGDEATCRKNGLVCHSECTNDGCWGPGSDECRSCKSYTLGNICVDRCNTSLGLYEAGGQVCKHCDEECLGECFGPGPRNCSQCRNVRDGSFCGKECPKSKYNDNGECRPCHNNCIFGCTGSNNTLGIGGCNSCEKAIMNLYNPNVVEKCLKAEDLCPDGFYNEYIGPHEEGPLKYMTGKSVCRVCHKRCKRCTAYGMHKSVCECMNYSGPEHCLDQCPSDYYADEENRRCVKCADECRGCKGPGISACVTCRNYRVYSNQQKTHFNCTVSCPSEMPFKIIDDKTGDAFCSNE</sequence>
<dbReference type="STRING" id="299467.A0A443SA09"/>
<evidence type="ECO:0000256" key="10">
    <source>
        <dbReference type="ARBA" id="ARBA00023136"/>
    </source>
</evidence>
<evidence type="ECO:0000256" key="9">
    <source>
        <dbReference type="ARBA" id="ARBA00022989"/>
    </source>
</evidence>
<dbReference type="VEuPathDB" id="VectorBase:LDEU007645"/>
<comment type="subcellular location">
    <subcellularLocation>
        <location evidence="1">Membrane</location>
        <topology evidence="1">Single-pass type I membrane protein</topology>
    </subcellularLocation>
</comment>
<keyword evidence="13" id="KW-0325">Glycoprotein</keyword>
<organism evidence="19 20">
    <name type="scientific">Leptotrombidium deliense</name>
    <dbReference type="NCBI Taxonomy" id="299467"/>
    <lineage>
        <taxon>Eukaryota</taxon>
        <taxon>Metazoa</taxon>
        <taxon>Ecdysozoa</taxon>
        <taxon>Arthropoda</taxon>
        <taxon>Chelicerata</taxon>
        <taxon>Arachnida</taxon>
        <taxon>Acari</taxon>
        <taxon>Acariformes</taxon>
        <taxon>Trombidiformes</taxon>
        <taxon>Prostigmata</taxon>
        <taxon>Anystina</taxon>
        <taxon>Parasitengona</taxon>
        <taxon>Trombiculoidea</taxon>
        <taxon>Trombiculidae</taxon>
        <taxon>Leptotrombidium</taxon>
    </lineage>
</organism>
<evidence type="ECO:0000256" key="6">
    <source>
        <dbReference type="ARBA" id="ARBA00022741"/>
    </source>
</evidence>
<evidence type="ECO:0000256" key="1">
    <source>
        <dbReference type="ARBA" id="ARBA00004479"/>
    </source>
</evidence>
<keyword evidence="4" id="KW-0808">Transferase</keyword>
<keyword evidence="15" id="KW-0732">Signal</keyword>
<keyword evidence="12 19" id="KW-0675">Receptor</keyword>
<proteinExistence type="predicted"/>
<keyword evidence="6" id="KW-0547">Nucleotide-binding</keyword>
<feature type="domain" description="Growth factor receptor" evidence="18">
    <location>
        <begin position="508"/>
        <end position="619"/>
    </location>
</feature>
<dbReference type="EC" id="2.7.10.1" evidence="2"/>
<evidence type="ECO:0000259" key="18">
    <source>
        <dbReference type="Pfam" id="PF14843"/>
    </source>
</evidence>
<comment type="catalytic activity">
    <reaction evidence="14">
        <text>L-tyrosyl-[protein] + ATP = O-phospho-L-tyrosyl-[protein] + ADP + H(+)</text>
        <dbReference type="Rhea" id="RHEA:10596"/>
        <dbReference type="Rhea" id="RHEA-COMP:10136"/>
        <dbReference type="Rhea" id="RHEA-COMP:20101"/>
        <dbReference type="ChEBI" id="CHEBI:15378"/>
        <dbReference type="ChEBI" id="CHEBI:30616"/>
        <dbReference type="ChEBI" id="CHEBI:46858"/>
        <dbReference type="ChEBI" id="CHEBI:61978"/>
        <dbReference type="ChEBI" id="CHEBI:456216"/>
        <dbReference type="EC" id="2.7.10.1"/>
    </reaction>
</comment>
<dbReference type="GO" id="GO:0004714">
    <property type="term" value="F:transmembrane receptor protein tyrosine kinase activity"/>
    <property type="evidence" value="ECO:0007669"/>
    <property type="project" value="UniProtKB-EC"/>
</dbReference>
<evidence type="ECO:0000256" key="3">
    <source>
        <dbReference type="ARBA" id="ARBA00022553"/>
    </source>
</evidence>
<keyword evidence="7" id="KW-0418">Kinase</keyword>
<feature type="domain" description="Receptor L-domain" evidence="17">
    <location>
        <begin position="356"/>
        <end position="482"/>
    </location>
</feature>
<dbReference type="InterPro" id="IPR006211">
    <property type="entry name" value="Furin-like_Cys-rich_dom"/>
</dbReference>
<dbReference type="Gene3D" id="2.10.220.10">
    <property type="entry name" value="Hormone Receptor, Insulin-like Growth Factor Receptor 1, Chain A, domain 2"/>
    <property type="match status" value="3"/>
</dbReference>
<evidence type="ECO:0000256" key="7">
    <source>
        <dbReference type="ARBA" id="ARBA00022777"/>
    </source>
</evidence>
<dbReference type="GO" id="GO:0007169">
    <property type="term" value="P:cell surface receptor protein tyrosine kinase signaling pathway"/>
    <property type="evidence" value="ECO:0007669"/>
    <property type="project" value="UniProtKB-ARBA"/>
</dbReference>
<evidence type="ECO:0000256" key="8">
    <source>
        <dbReference type="ARBA" id="ARBA00022840"/>
    </source>
</evidence>
<keyword evidence="5" id="KW-0812">Transmembrane</keyword>
<evidence type="ECO:0000313" key="20">
    <source>
        <dbReference type="Proteomes" id="UP000288716"/>
    </source>
</evidence>
<evidence type="ECO:0000256" key="5">
    <source>
        <dbReference type="ARBA" id="ARBA00022692"/>
    </source>
</evidence>
<evidence type="ECO:0000313" key="19">
    <source>
        <dbReference type="EMBL" id="RWS24396.1"/>
    </source>
</evidence>
<evidence type="ECO:0000256" key="4">
    <source>
        <dbReference type="ARBA" id="ARBA00022679"/>
    </source>
</evidence>
<accession>A0A443SA09</accession>
<protein>
    <recommendedName>
        <fullName evidence="2">receptor protein-tyrosine kinase</fullName>
        <ecNumber evidence="2">2.7.10.1</ecNumber>
    </recommendedName>
</protein>
<dbReference type="SMART" id="SM00261">
    <property type="entry name" value="FU"/>
    <property type="match status" value="7"/>
</dbReference>
<dbReference type="SUPFAM" id="SSF57184">
    <property type="entry name" value="Growth factor receptor domain"/>
    <property type="match status" value="3"/>
</dbReference>
<dbReference type="InterPro" id="IPR006212">
    <property type="entry name" value="Furin_repeat"/>
</dbReference>
<keyword evidence="10" id="KW-0472">Membrane</keyword>
<dbReference type="InterPro" id="IPR036941">
    <property type="entry name" value="Rcpt_L-dom_sf"/>
</dbReference>
<dbReference type="Pfam" id="PF01030">
    <property type="entry name" value="Recep_L_domain"/>
    <property type="match status" value="2"/>
</dbReference>
<evidence type="ECO:0000256" key="14">
    <source>
        <dbReference type="ARBA" id="ARBA00051243"/>
    </source>
</evidence>
<keyword evidence="11" id="KW-0829">Tyrosine-protein kinase</keyword>
<reference evidence="19 20" key="1">
    <citation type="journal article" date="2018" name="Gigascience">
        <title>Genomes of trombidid mites reveal novel predicted allergens and laterally-transferred genes associated with secondary metabolism.</title>
        <authorList>
            <person name="Dong X."/>
            <person name="Chaisiri K."/>
            <person name="Xia D."/>
            <person name="Armstrong S.D."/>
            <person name="Fang Y."/>
            <person name="Donnelly M.J."/>
            <person name="Kadowaki T."/>
            <person name="McGarry J.W."/>
            <person name="Darby A.C."/>
            <person name="Makepeace B.L."/>
        </authorList>
    </citation>
    <scope>NUCLEOTIDE SEQUENCE [LARGE SCALE GENOMIC DNA]</scope>
    <source>
        <strain evidence="19">UoL-UT</strain>
    </source>
</reference>
<evidence type="ECO:0000256" key="15">
    <source>
        <dbReference type="SAM" id="SignalP"/>
    </source>
</evidence>
<dbReference type="Pfam" id="PF14843">
    <property type="entry name" value="GF_recep_IV"/>
    <property type="match status" value="1"/>
</dbReference>
<evidence type="ECO:0000256" key="2">
    <source>
        <dbReference type="ARBA" id="ARBA00011902"/>
    </source>
</evidence>
<evidence type="ECO:0000259" key="16">
    <source>
        <dbReference type="Pfam" id="PF00757"/>
    </source>
</evidence>
<evidence type="ECO:0000256" key="12">
    <source>
        <dbReference type="ARBA" id="ARBA00023170"/>
    </source>
</evidence>